<evidence type="ECO:0000313" key="13">
    <source>
        <dbReference type="Proteomes" id="UP000075884"/>
    </source>
</evidence>
<dbReference type="PANTHER" id="PTHR45989">
    <property type="entry name" value="TRANSLATION INITIATION FACTOR EIF-2B SUBUNIT GAMMA"/>
    <property type="match status" value="1"/>
</dbReference>
<protein>
    <recommendedName>
        <fullName evidence="6">Translation initiation factor eIF2B subunit gamma</fullName>
    </recommendedName>
    <alternativeName>
        <fullName evidence="7">eIF2B GDP-GTP exchange factor subunit gamma</fullName>
    </alternativeName>
</protein>
<keyword evidence="3" id="KW-0963">Cytoplasm</keyword>
<dbReference type="InterPro" id="IPR051960">
    <property type="entry name" value="eIF2B_gamma"/>
</dbReference>
<keyword evidence="4" id="KW-0396">Initiation factor</keyword>
<comment type="subcellular location">
    <subcellularLocation>
        <location evidence="1">Cytoplasm</location>
        <location evidence="1">Cytosol</location>
    </subcellularLocation>
</comment>
<dbReference type="GO" id="GO:0005085">
    <property type="term" value="F:guanyl-nucleotide exchange factor activity"/>
    <property type="evidence" value="ECO:0007669"/>
    <property type="project" value="TreeGrafter"/>
</dbReference>
<dbReference type="SUPFAM" id="SSF53448">
    <property type="entry name" value="Nucleotide-diphospho-sugar transferases"/>
    <property type="match status" value="1"/>
</dbReference>
<reference evidence="12" key="2">
    <citation type="submission" date="2020-05" db="UniProtKB">
        <authorList>
            <consortium name="EnsemblMetazoa"/>
        </authorList>
    </citation>
    <scope>IDENTIFICATION</scope>
    <source>
        <strain evidence="12">WRAIR2</strain>
    </source>
</reference>
<sequence length="467" mass="51995">TQRGSTKGKRQIITRGLQKKFIEPCDFANKSSIMGHQEFQAIVLAAGKGTRLPEILEGRPKCLLPIGPYPMVWYPLQLLQRHGFTEVSVIVQEAEKQEIQQRLDRLQLKLKLDYYSIPTDSECGTADALRLVSDKIKSDVVVLSCDSVIEVNLYPLLSKFRERDASIQLLLLEGGKDQDVIMPGPKSKYKAEKDLIGYDKTSSKVLFMASASDFEETVKLSGHLLRENPEMTISSNLLDVHVYIMKKWVVEYLAVTELLSAVKGELLPHIIKKQMLPAPTVVESNGTLEYSATKPKFASYTEMDTKIDKASIFNKEEKYTSHPIRCYAHFANTTAFGLRIFDIFPALTGLTERELVSQTSSIKSTQITKCAVGDMTTINEKTSLNLNVIANGCTVQSKTRINNSVLMDGVMIEENVVIDNCIVGEKAVVKSGSVLKNCLIGPHFIVAANTRKENVYLSNADGFMTID</sequence>
<dbReference type="InterPro" id="IPR029044">
    <property type="entry name" value="Nucleotide-diphossugar_trans"/>
</dbReference>
<name>A0A182NQ56_9DIPT</name>
<dbReference type="Proteomes" id="UP000075884">
    <property type="component" value="Unassembled WGS sequence"/>
</dbReference>
<dbReference type="GO" id="GO:0005829">
    <property type="term" value="C:cytosol"/>
    <property type="evidence" value="ECO:0007669"/>
    <property type="project" value="UniProtKB-SubCell"/>
</dbReference>
<dbReference type="PANTHER" id="PTHR45989:SF1">
    <property type="entry name" value="TRANSLATION INITIATION FACTOR EIF-2B SUBUNIT GAMMA"/>
    <property type="match status" value="1"/>
</dbReference>
<keyword evidence="5" id="KW-0648">Protein biosynthesis</keyword>
<dbReference type="Gene3D" id="3.90.550.10">
    <property type="entry name" value="Spore Coat Polysaccharide Biosynthesis Protein SpsA, Chain A"/>
    <property type="match status" value="1"/>
</dbReference>
<keyword evidence="13" id="KW-1185">Reference proteome</keyword>
<evidence type="ECO:0000259" key="10">
    <source>
        <dbReference type="Pfam" id="PF00483"/>
    </source>
</evidence>
<reference evidence="13" key="1">
    <citation type="submission" date="2013-03" db="EMBL/GenBank/DDBJ databases">
        <title>The Genome Sequence of Anopheles dirus WRAIR2.</title>
        <authorList>
            <consortium name="The Broad Institute Genomics Platform"/>
            <person name="Neafsey D.E."/>
            <person name="Walton C."/>
            <person name="Walker B."/>
            <person name="Young S.K."/>
            <person name="Zeng Q."/>
            <person name="Gargeya S."/>
            <person name="Fitzgerald M."/>
            <person name="Haas B."/>
            <person name="Abouelleil A."/>
            <person name="Allen A.W."/>
            <person name="Alvarado L."/>
            <person name="Arachchi H.M."/>
            <person name="Berlin A.M."/>
            <person name="Chapman S.B."/>
            <person name="Gainer-Dewar J."/>
            <person name="Goldberg J."/>
            <person name="Griggs A."/>
            <person name="Gujja S."/>
            <person name="Hansen M."/>
            <person name="Howarth C."/>
            <person name="Imamovic A."/>
            <person name="Ireland A."/>
            <person name="Larimer J."/>
            <person name="McCowan C."/>
            <person name="Murphy C."/>
            <person name="Pearson M."/>
            <person name="Poon T.W."/>
            <person name="Priest M."/>
            <person name="Roberts A."/>
            <person name="Saif S."/>
            <person name="Shea T."/>
            <person name="Sisk P."/>
            <person name="Sykes S."/>
            <person name="Wortman J."/>
            <person name="Nusbaum C."/>
            <person name="Birren B."/>
        </authorList>
    </citation>
    <scope>NUCLEOTIDE SEQUENCE [LARGE SCALE GENOMIC DNA]</scope>
    <source>
        <strain evidence="13">WRAIR2</strain>
    </source>
</reference>
<dbReference type="Pfam" id="PF00483">
    <property type="entry name" value="NTP_transferase"/>
    <property type="match status" value="1"/>
</dbReference>
<comment type="similarity">
    <text evidence="2">Belongs to the eIF-2B gamma/epsilon subunits family.</text>
</comment>
<dbReference type="VEuPathDB" id="VectorBase:ADIR009791"/>
<proteinExistence type="inferred from homology"/>
<dbReference type="STRING" id="7168.A0A182NQ56"/>
<evidence type="ECO:0000256" key="3">
    <source>
        <dbReference type="ARBA" id="ARBA00022490"/>
    </source>
</evidence>
<evidence type="ECO:0000256" key="2">
    <source>
        <dbReference type="ARBA" id="ARBA00007878"/>
    </source>
</evidence>
<evidence type="ECO:0000313" key="12">
    <source>
        <dbReference type="EnsemblMetazoa" id="ADIR009791-PA"/>
    </source>
</evidence>
<dbReference type="CDD" id="cd04652">
    <property type="entry name" value="LbH_eIF2B_gamma_C"/>
    <property type="match status" value="1"/>
</dbReference>
<dbReference type="GO" id="GO:0005851">
    <property type="term" value="C:eukaryotic translation initiation factor 2B complex"/>
    <property type="evidence" value="ECO:0007669"/>
    <property type="project" value="TreeGrafter"/>
</dbReference>
<evidence type="ECO:0000256" key="5">
    <source>
        <dbReference type="ARBA" id="ARBA00022917"/>
    </source>
</evidence>
<dbReference type="InterPro" id="IPR056729">
    <property type="entry name" value="GMPPB_C"/>
</dbReference>
<dbReference type="GO" id="GO:0002183">
    <property type="term" value="P:cytoplasmic translational initiation"/>
    <property type="evidence" value="ECO:0007669"/>
    <property type="project" value="TreeGrafter"/>
</dbReference>
<accession>A0A182NQ56</accession>
<evidence type="ECO:0000256" key="1">
    <source>
        <dbReference type="ARBA" id="ARBA00004514"/>
    </source>
</evidence>
<feature type="domain" description="Mannose-1-phosphate guanyltransferase C-terminal" evidence="11">
    <location>
        <begin position="368"/>
        <end position="446"/>
    </location>
</feature>
<dbReference type="Gene3D" id="2.160.10.10">
    <property type="entry name" value="Hexapeptide repeat proteins"/>
    <property type="match status" value="1"/>
</dbReference>
<dbReference type="Pfam" id="PF25087">
    <property type="entry name" value="GMPPB_C"/>
    <property type="match status" value="1"/>
</dbReference>
<dbReference type="GO" id="GO:0003743">
    <property type="term" value="F:translation initiation factor activity"/>
    <property type="evidence" value="ECO:0007669"/>
    <property type="project" value="UniProtKB-KW"/>
</dbReference>
<evidence type="ECO:0000256" key="4">
    <source>
        <dbReference type="ARBA" id="ARBA00022540"/>
    </source>
</evidence>
<evidence type="ECO:0000256" key="7">
    <source>
        <dbReference type="ARBA" id="ARBA00044229"/>
    </source>
</evidence>
<dbReference type="InterPro" id="IPR005835">
    <property type="entry name" value="NTP_transferase_dom"/>
</dbReference>
<organism evidence="12 13">
    <name type="scientific">Anopheles dirus</name>
    <dbReference type="NCBI Taxonomy" id="7168"/>
    <lineage>
        <taxon>Eukaryota</taxon>
        <taxon>Metazoa</taxon>
        <taxon>Ecdysozoa</taxon>
        <taxon>Arthropoda</taxon>
        <taxon>Hexapoda</taxon>
        <taxon>Insecta</taxon>
        <taxon>Pterygota</taxon>
        <taxon>Neoptera</taxon>
        <taxon>Endopterygota</taxon>
        <taxon>Diptera</taxon>
        <taxon>Nematocera</taxon>
        <taxon>Culicoidea</taxon>
        <taxon>Culicidae</taxon>
        <taxon>Anophelinae</taxon>
        <taxon>Anopheles</taxon>
    </lineage>
</organism>
<evidence type="ECO:0000256" key="6">
    <source>
        <dbReference type="ARBA" id="ARBA00044196"/>
    </source>
</evidence>
<dbReference type="CDD" id="cd04198">
    <property type="entry name" value="eIF-2B_gamma_N"/>
    <property type="match status" value="1"/>
</dbReference>
<evidence type="ECO:0000256" key="9">
    <source>
        <dbReference type="ARBA" id="ARBA00046432"/>
    </source>
</evidence>
<dbReference type="AlphaFoldDB" id="A0A182NQ56"/>
<evidence type="ECO:0000259" key="11">
    <source>
        <dbReference type="Pfam" id="PF25087"/>
    </source>
</evidence>
<dbReference type="EnsemblMetazoa" id="ADIR009791-RA">
    <property type="protein sequence ID" value="ADIR009791-PA"/>
    <property type="gene ID" value="ADIR009791"/>
</dbReference>
<evidence type="ECO:0000256" key="8">
    <source>
        <dbReference type="ARBA" id="ARBA00045373"/>
    </source>
</evidence>
<comment type="function">
    <text evidence="8">Acts as a component of the translation initiation factor 2B (eIF2B) complex, which catalyzes the exchange of GDP for GTP on the eukaryotic initiation factor 2 (eIF2) complex gamma subunit. Its guanine nucleotide exchange factor activity is repressed when bound to eIF2 complex phosphorylated on the alpha subunit, thereby limiting the amount of methionyl-initiator methionine tRNA available to the ribosome and consequently global translation is repressed.</text>
</comment>
<feature type="domain" description="Nucleotidyl transferase" evidence="10">
    <location>
        <begin position="41"/>
        <end position="170"/>
    </location>
</feature>
<comment type="subunit">
    <text evidence="9">Component of the translation initiation factor 2B (eIF2B) complex which is a heterodecamer of two sets of five different subunits: alpha, beta, gamma, delta and epsilon. Subunits alpha, beta and delta comprise a regulatory subcomplex and subunits epsilon and gamma comprise a catalytic subcomplex. Within the complex, the hexameric regulatory complex resides at the center, with the two heterodimeric catalytic subcomplexes bound on opposite sides.</text>
</comment>